<name>A0A7S2IFF6_9EUKA</name>
<feature type="compositionally biased region" description="Acidic residues" evidence="1">
    <location>
        <begin position="81"/>
        <end position="90"/>
    </location>
</feature>
<evidence type="ECO:0000256" key="1">
    <source>
        <dbReference type="SAM" id="MobiDB-lite"/>
    </source>
</evidence>
<gene>
    <name evidence="2" type="ORF">CBRE1094_LOCUS33193</name>
</gene>
<feature type="compositionally biased region" description="Polar residues" evidence="1">
    <location>
        <begin position="155"/>
        <end position="171"/>
    </location>
</feature>
<feature type="compositionally biased region" description="Basic and acidic residues" evidence="1">
    <location>
        <begin position="93"/>
        <end position="105"/>
    </location>
</feature>
<evidence type="ECO:0000313" key="2">
    <source>
        <dbReference type="EMBL" id="CAD9516277.1"/>
    </source>
</evidence>
<dbReference type="EMBL" id="HBGU01061088">
    <property type="protein sequence ID" value="CAD9516277.1"/>
    <property type="molecule type" value="Transcribed_RNA"/>
</dbReference>
<sequence>MDRLWTRRLMLDGIASQLNGEPAATLTIATVSSPRRERERARLHKVELRRQEWRRDNPAPSTLQRNRDYYEWFISRPEPSRDDEERDDSETAFVKERRREREKARLQLVAQRRKESRQQQRAQQYQNLPLLHAEPSEPIGRGEPAESPVSLVSPALQNAQEAVPQPSTATMVQRRKRGRPVDPNSARQRALAAGRSRPKPEYSQDHYDFMAERARKRQAKRDAAHAKHGAELARREVKRDLASLQRVLADRPASEHPAAEFDFWRERALPDPILQRRSLSEAYRYEAVARAKLAAAKAEVAAAASLTAQAQTTAEEEAAITAAEAAKANATLAEAVYVASAAVAWIARRSRRTMGSSVHASLKWLGQPWVRAAFKAVGLPEPTGRAELTMPT</sequence>
<feature type="region of interest" description="Disordered" evidence="1">
    <location>
        <begin position="78"/>
        <end position="203"/>
    </location>
</feature>
<organism evidence="2">
    <name type="scientific">Haptolina brevifila</name>
    <dbReference type="NCBI Taxonomy" id="156173"/>
    <lineage>
        <taxon>Eukaryota</taxon>
        <taxon>Haptista</taxon>
        <taxon>Haptophyta</taxon>
        <taxon>Prymnesiophyceae</taxon>
        <taxon>Prymnesiales</taxon>
        <taxon>Prymnesiaceae</taxon>
        <taxon>Haptolina</taxon>
    </lineage>
</organism>
<proteinExistence type="predicted"/>
<reference evidence="2" key="1">
    <citation type="submission" date="2021-01" db="EMBL/GenBank/DDBJ databases">
        <authorList>
            <person name="Corre E."/>
            <person name="Pelletier E."/>
            <person name="Niang G."/>
            <person name="Scheremetjew M."/>
            <person name="Finn R."/>
            <person name="Kale V."/>
            <person name="Holt S."/>
            <person name="Cochrane G."/>
            <person name="Meng A."/>
            <person name="Brown T."/>
            <person name="Cohen L."/>
        </authorList>
    </citation>
    <scope>NUCLEOTIDE SEQUENCE</scope>
    <source>
        <strain evidence="2">UTEX LB 985</strain>
    </source>
</reference>
<dbReference type="AlphaFoldDB" id="A0A7S2IFF6"/>
<accession>A0A7S2IFF6</accession>
<protein>
    <submittedName>
        <fullName evidence="2">Uncharacterized protein</fullName>
    </submittedName>
</protein>